<evidence type="ECO:0000313" key="11">
    <source>
        <dbReference type="ZFIN" id="ZDB-GENE-060901-4"/>
    </source>
</evidence>
<evidence type="ECO:0000256" key="3">
    <source>
        <dbReference type="ARBA" id="ARBA00022692"/>
    </source>
</evidence>
<evidence type="ECO:0000313" key="9">
    <source>
        <dbReference type="RefSeq" id="NP_001007134.2"/>
    </source>
</evidence>
<accession>F6NVZ1</accession>
<dbReference type="PaxDb" id="7955-ENSDARP00000122152"/>
<reference evidence="9 10" key="3">
    <citation type="journal article" date="2011" name="Mol. Immunol.">
        <title>Evolutionary conserved pro-inflammatory and antigen presentation functions of zebrafish IFNgamma revealed by transcriptomic and functional analysis.</title>
        <authorList>
            <person name="Lopez-Munoz A."/>
            <person name="Sepulcre M.P."/>
            <person name="Roca F.J."/>
            <person name="Figueras A."/>
            <person name="Meseguer J."/>
            <person name="Mulero V."/>
        </authorList>
    </citation>
    <scope>NUCLEOTIDE SEQUENCE</scope>
</reference>
<evidence type="ECO:0000256" key="1">
    <source>
        <dbReference type="ARBA" id="ARBA00004141"/>
    </source>
</evidence>
<reference evidence="7" key="11">
    <citation type="submission" date="2018-04" db="UniProtKB">
        <authorList>
            <consortium name="Ensembl"/>
        </authorList>
    </citation>
    <scope>IDENTIFICATION</scope>
    <source>
        <strain evidence="7">Tuebingen</strain>
    </source>
</reference>
<dbReference type="Proteomes" id="UP000000437">
    <property type="component" value="Chromosome 13"/>
</dbReference>
<comment type="similarity">
    <text evidence="2">Belongs to the IFI6/IFI27 family.</text>
</comment>
<dbReference type="Gene3D" id="6.10.110.10">
    <property type="match status" value="1"/>
</dbReference>
<dbReference type="GeneID" id="641326"/>
<gene>
    <name evidence="9 10 11" type="primary">ifi27.2</name>
    <name evidence="9 10" type="synonym">ifi27</name>
    <name evidence="9 10" type="synonym">isg12-2</name>
    <name evidence="9 10" type="synonym">isg12.1</name>
    <name evidence="9 10" type="synonym">isg12.2</name>
    <name evidence="9 10" type="synonym">zgc:123067</name>
    <name evidence="9 10" type="synonym">zgc:152791</name>
    <name evidence="9 10" type="synonym">zgc:158560</name>
</gene>
<dbReference type="RefSeq" id="NP_001278863.1">
    <property type="nucleotide sequence ID" value="NM_001291934.1"/>
</dbReference>
<evidence type="ECO:0000313" key="10">
    <source>
        <dbReference type="RefSeq" id="NP_001278863.1"/>
    </source>
</evidence>
<dbReference type="Ensembl" id="ENSDART00000018064.9">
    <property type="protein sequence ID" value="ENSDARP00000011827.7"/>
    <property type="gene ID" value="ENSDARG00000039243.7"/>
</dbReference>
<reference evidence="9 10" key="1">
    <citation type="journal article" date="2004" name="BMC Genomics">
        <title>Identification of a novel gene family that includes the interferon-inducible human genes 6-16 and ISG12.</title>
        <authorList>
            <person name="Parker N."/>
            <person name="Porter A.C."/>
        </authorList>
    </citation>
    <scope>NUCLEOTIDE SEQUENCE</scope>
</reference>
<dbReference type="Bgee" id="ENSDARG00000039243">
    <property type="expression patterns" value="Expressed in spleen and 18 other cell types or tissues"/>
</dbReference>
<dbReference type="GeneTree" id="ENSGT01150000287031"/>
<dbReference type="Pfam" id="PF06140">
    <property type="entry name" value="Ifi-6-16"/>
    <property type="match status" value="1"/>
</dbReference>
<evidence type="ECO:0000256" key="2">
    <source>
        <dbReference type="ARBA" id="ARBA00007262"/>
    </source>
</evidence>
<reference evidence="9 10" key="10">
    <citation type="journal article" date="2018" name="Elife">
        <title>Pericentromeric hypomethylation elicits an interferon response in an animal model of ICF syndrome.</title>
        <authorList>
            <person name="Rajshekar S."/>
            <person name="Yao J."/>
            <person name="Arnold P.K."/>
            <person name="Payne S.G."/>
            <person name="Zhang Y."/>
            <person name="Bowman T.V."/>
            <person name="Schmitz R.J."/>
            <person name="Edwards J.R."/>
            <person name="Goll M."/>
        </authorList>
    </citation>
    <scope>NUCLEOTIDE SEQUENCE</scope>
</reference>
<reference evidence="9 10" key="13">
    <citation type="journal article" date="2020" name="Sci. Rep.">
        <title>Understanding complex dynamics of behavioral, neurochemical and transcriptomic changes induced by prolonged chronic unpredictable stress in zebrafish.</title>
        <authorList>
            <person name="Demin K.A."/>
            <person name="Lakstygal A.M."/>
            <person name="Krotova N.A."/>
            <person name="Masharsky A."/>
            <person name="Tagawa N."/>
            <person name="Chernysh M.V."/>
            <person name="Ilyin N.P."/>
            <person name="Taranov A.S."/>
            <person name="Galstyan D.S."/>
            <person name="Derzhavina K.A."/>
            <person name="Levchenko N.A."/>
            <person name="Kolesnikova T.O."/>
            <person name="Mor M.S."/>
            <person name="Vasyutina M.L."/>
            <person name="Efimova E.V."/>
            <person name="Katolikova N."/>
            <person name="Prjibelski A.D."/>
            <person name="Gainetdinov R.R."/>
            <person name="de Abreu M.S."/>
            <person name="Amstislavskaya T.G."/>
            <person name="Strekalova T."/>
            <person name="Kalueff A.V."/>
        </authorList>
    </citation>
    <scope>NUCLEOTIDE SEQUENCE</scope>
</reference>
<dbReference type="AlphaFoldDB" id="F6NVZ1"/>
<reference evidence="9 10" key="14">
    <citation type="submission" date="2025-04" db="UniProtKB">
        <authorList>
            <consortium name="RefSeq"/>
        </authorList>
    </citation>
    <scope>IDENTIFICATION</scope>
</reference>
<proteinExistence type="inferred from homology"/>
<evidence type="ECO:0000256" key="5">
    <source>
        <dbReference type="ARBA" id="ARBA00023136"/>
    </source>
</evidence>
<dbReference type="InterPro" id="IPR038213">
    <property type="entry name" value="IFI6/IFI27-like_sf"/>
</dbReference>
<evidence type="ECO:0000256" key="4">
    <source>
        <dbReference type="ARBA" id="ARBA00022989"/>
    </source>
</evidence>
<dbReference type="KEGG" id="dre:641326"/>
<dbReference type="RefSeq" id="NP_001007134.2">
    <property type="nucleotide sequence ID" value="NM_001007133.3"/>
</dbReference>
<dbReference type="Ensembl" id="ENSDART00000193270.1">
    <property type="protein sequence ID" value="ENSDARP00000147083.1"/>
    <property type="gene ID" value="ENSDARG00000039243.7"/>
</dbReference>
<evidence type="ECO:0000313" key="8">
    <source>
        <dbReference type="Proteomes" id="UP000000437"/>
    </source>
</evidence>
<protein>
    <submittedName>
        <fullName evidence="9 10">Interferon alpha inducible protein 27.2</fullName>
    </submittedName>
    <submittedName>
        <fullName evidence="6">Zgc:152791</fullName>
    </submittedName>
</protein>
<evidence type="ECO:0000313" key="6">
    <source>
        <dbReference type="Ensembl" id="ENSDARP00000011827"/>
    </source>
</evidence>
<reference evidence="9 10" key="9">
    <citation type="journal article" date="2017" name="Epigenetics Chromatin">
        <title>Treatment with a DNA methyltransferase inhibitor feminizes zebrafish and induces long-term expression changes in the gonads.</title>
        <authorList>
            <person name="Ribas L."/>
            <person name="Vanezis K."/>
            <person name="Imues M.A."/>
            <person name="Piferrer F."/>
        </authorList>
    </citation>
    <scope>NUCLEOTIDE SEQUENCE</scope>
</reference>
<reference evidence="9 10" key="2">
    <citation type="journal article" date="2009" name="Mol. Immunol.">
        <title>Enhanced transcription of complement and coagulation genes in the absence of adaptive immunity.</title>
        <authorList>
            <person name="Jima D.D."/>
            <person name="Shah R.N."/>
            <person name="Orcutt T.M."/>
            <person name="Joshi D."/>
            <person name="Law J.M."/>
            <person name="Litman G.W."/>
            <person name="Trede N.S."/>
            <person name="Yoder J.A."/>
        </authorList>
    </citation>
    <scope>NUCLEOTIDE SEQUENCE</scope>
</reference>
<keyword evidence="4" id="KW-1133">Transmembrane helix</keyword>
<dbReference type="CTD" id="641326"/>
<dbReference type="PANTHER" id="PTHR16932:SF37">
    <property type="entry name" value="ISG12-1 PROTEIN-RELATED"/>
    <property type="match status" value="1"/>
</dbReference>
<accession>A0A8M1P1C3</accession>
<dbReference type="GO" id="GO:0060090">
    <property type="term" value="F:molecular adaptor activity"/>
    <property type="evidence" value="ECO:0000318"/>
    <property type="project" value="GO_Central"/>
</dbReference>
<dbReference type="GO" id="GO:0031966">
    <property type="term" value="C:mitochondrial membrane"/>
    <property type="evidence" value="ECO:0000318"/>
    <property type="project" value="GO_Central"/>
</dbReference>
<comment type="subcellular location">
    <subcellularLocation>
        <location evidence="1">Membrane</location>
        <topology evidence="1">Multi-pass membrane protein</topology>
    </subcellularLocation>
</comment>
<dbReference type="OMA" id="THRMFFW"/>
<reference evidence="9 10" key="8">
    <citation type="journal article" date="2016" name="Nature">
        <title>Unexpected role of interferon-gamma in regulating neuronal connectivity and social behaviour.</title>
        <authorList>
            <person name="Filiano A.J."/>
            <person name="Xu Y."/>
            <person name="Tustison N.J."/>
            <person name="Marsh R.L."/>
            <person name="Baker W."/>
            <person name="Smirnov I."/>
            <person name="Overall C.C."/>
            <person name="Gadani S.P."/>
            <person name="Turner S.D."/>
            <person name="Weng Z."/>
            <person name="Peerzade S.N."/>
            <person name="Chen H."/>
            <person name="Lee K.S."/>
            <person name="Scott M.M."/>
            <person name="Beenhakker M.P."/>
            <person name="Litvak V."/>
            <person name="Kipnis J."/>
        </authorList>
    </citation>
    <scope>NUCLEOTIDE SEQUENCE</scope>
</reference>
<reference evidence="9 10" key="12">
    <citation type="journal article" date="2019" name="J. Immunol.">
        <title>IFN-Stimulated Genes in Zebrafish and Humans Define an Ancient Arsenal of Antiviral Immunity.</title>
        <authorList>
            <person name="Levraud J.P."/>
            <person name="Jouneau L."/>
            <person name="Briolat V."/>
            <person name="Laghi V."/>
            <person name="Boudinot P."/>
        </authorList>
    </citation>
    <scope>NUCLEOTIDE SEQUENCE</scope>
</reference>
<reference evidence="6 8" key="5">
    <citation type="journal article" date="2013" name="Nature">
        <title>The zebrafish reference genome sequence and its relationship to the human genome.</title>
        <authorList>
            <consortium name="Genome Reference Consortium Zebrafish"/>
            <person name="Howe K."/>
            <person name="Clark M.D."/>
            <person name="Torroja C.F."/>
            <person name="Torrance J."/>
            <person name="Berthelot C."/>
            <person name="Muffato M."/>
            <person name="Collins J.E."/>
            <person name="Humphray S."/>
            <person name="McLaren K."/>
            <person name="Matthews L."/>
            <person name="McLaren S."/>
            <person name="Sealy I."/>
            <person name="Caccamo M."/>
            <person name="Churcher C."/>
            <person name="Scott C."/>
            <person name="Barrett J.C."/>
            <person name="Koch R."/>
            <person name="Rauch G.J."/>
            <person name="White S."/>
            <person name="Chow W."/>
            <person name="Kilian B."/>
            <person name="Quintais L.T."/>
            <person name="Guerra-Assuncao J.A."/>
            <person name="Zhou Y."/>
            <person name="Gu Y."/>
            <person name="Yen J."/>
            <person name="Vogel J.H."/>
            <person name="Eyre T."/>
            <person name="Redmond S."/>
            <person name="Banerjee R."/>
            <person name="Chi J."/>
            <person name="Fu B."/>
            <person name="Langley E."/>
            <person name="Maguire S.F."/>
            <person name="Laird G.K."/>
            <person name="Lloyd D."/>
            <person name="Kenyon E."/>
            <person name="Donaldson S."/>
            <person name="Sehra H."/>
            <person name="Almeida-King J."/>
            <person name="Loveland J."/>
            <person name="Trevanion S."/>
            <person name="Jones M."/>
            <person name="Quail M."/>
            <person name="Willey D."/>
            <person name="Hunt A."/>
            <person name="Burton J."/>
            <person name="Sims S."/>
            <person name="McLay K."/>
            <person name="Plumb B."/>
            <person name="Davis J."/>
            <person name="Clee C."/>
            <person name="Oliver K."/>
            <person name="Clark R."/>
            <person name="Riddle C."/>
            <person name="Elliot D."/>
            <person name="Eliott D."/>
            <person name="Threadgold G."/>
            <person name="Harden G."/>
            <person name="Ware D."/>
            <person name="Begum S."/>
            <person name="Mortimore B."/>
            <person name="Mortimer B."/>
            <person name="Kerry G."/>
            <person name="Heath P."/>
            <person name="Phillimore B."/>
            <person name="Tracey A."/>
            <person name="Corby N."/>
            <person name="Dunn M."/>
            <person name="Johnson C."/>
            <person name="Wood J."/>
            <person name="Clark S."/>
            <person name="Pelan S."/>
            <person name="Griffiths G."/>
            <person name="Smith M."/>
            <person name="Glithero R."/>
            <person name="Howden P."/>
            <person name="Barker N."/>
            <person name="Lloyd C."/>
            <person name="Stevens C."/>
            <person name="Harley J."/>
            <person name="Holt K."/>
            <person name="Panagiotidis G."/>
            <person name="Lovell J."/>
            <person name="Beasley H."/>
            <person name="Henderson C."/>
            <person name="Gordon D."/>
            <person name="Auger K."/>
            <person name="Wright D."/>
            <person name="Collins J."/>
            <person name="Raisen C."/>
            <person name="Dyer L."/>
            <person name="Leung K."/>
            <person name="Robertson L."/>
            <person name="Ambridge K."/>
            <person name="Leongamornlert D."/>
            <person name="McGuire S."/>
            <person name="Gilderthorp R."/>
            <person name="Griffiths C."/>
            <person name="Manthravadi D."/>
            <person name="Nichol S."/>
            <person name="Barker G."/>
            <person name="Whitehead S."/>
            <person name="Kay M."/>
            <person name="Brown J."/>
            <person name="Murnane C."/>
            <person name="Gray E."/>
            <person name="Humphries M."/>
            <person name="Sycamore N."/>
            <person name="Barker D."/>
            <person name="Saunders D."/>
            <person name="Wallis J."/>
            <person name="Babbage A."/>
            <person name="Hammond S."/>
            <person name="Mashreghi-Mohammadi M."/>
            <person name="Barr L."/>
            <person name="Martin S."/>
            <person name="Wray P."/>
            <person name="Ellington A."/>
            <person name="Matthews N."/>
            <person name="Ellwood M."/>
            <person name="Woodmansey R."/>
            <person name="Clark G."/>
            <person name="Cooper J."/>
            <person name="Cooper J."/>
            <person name="Tromans A."/>
            <person name="Grafham D."/>
            <person name="Skuce C."/>
            <person name="Pandian R."/>
            <person name="Andrews R."/>
            <person name="Harrison E."/>
            <person name="Kimberley A."/>
            <person name="Garnett J."/>
            <person name="Fosker N."/>
            <person name="Hall R."/>
            <person name="Garner P."/>
            <person name="Kelly D."/>
            <person name="Bird C."/>
            <person name="Palmer S."/>
            <person name="Gehring I."/>
            <person name="Berger A."/>
            <person name="Dooley C.M."/>
            <person name="Ersan-Urun Z."/>
            <person name="Eser C."/>
            <person name="Geiger H."/>
            <person name="Geisler M."/>
            <person name="Karotki L."/>
            <person name="Kirn A."/>
            <person name="Konantz J."/>
            <person name="Konantz M."/>
            <person name="Oberlander M."/>
            <person name="Rudolph-Geiger S."/>
            <person name="Teucke M."/>
            <person name="Lanz C."/>
            <person name="Raddatz G."/>
            <person name="Osoegawa K."/>
            <person name="Zhu B."/>
            <person name="Rapp A."/>
            <person name="Widaa S."/>
            <person name="Langford C."/>
            <person name="Yang F."/>
            <person name="Schuster S.C."/>
            <person name="Carter N.P."/>
            <person name="Harrow J."/>
            <person name="Ning Z."/>
            <person name="Herrero J."/>
            <person name="Searle S.M."/>
            <person name="Enright A."/>
            <person name="Geisler R."/>
            <person name="Plasterk R.H."/>
            <person name="Lee C."/>
            <person name="Westerfield M."/>
            <person name="de Jong P.J."/>
            <person name="Zon L.I."/>
            <person name="Postlethwait J.H."/>
            <person name="Nusslein-Volhard C."/>
            <person name="Hubbard T.J."/>
            <person name="Roest Crollius H."/>
            <person name="Rogers J."/>
            <person name="Stemple D.L."/>
        </authorList>
    </citation>
    <scope>NUCLEOTIDE SEQUENCE [LARGE SCALE GENOMIC DNA]</scope>
    <source>
        <strain evidence="6">Tuebingen</strain>
    </source>
</reference>
<reference evidence="9 10" key="7">
    <citation type="journal article" date="2015" name="Nat. Commun.">
        <title>RFX transcription factors are essential for hearing in mice.</title>
        <authorList>
            <person name="Elkon R."/>
            <person name="Milon B."/>
            <person name="Morrison L."/>
            <person name="Shah M."/>
            <person name="Vijayakumar S."/>
            <person name="Racherla M."/>
            <person name="Leitch C.C."/>
            <person name="Silipino L."/>
            <person name="Hadi S."/>
            <person name="Weiss-Gayet M."/>
            <person name="Barras E."/>
            <person name="Schmid C.D."/>
            <person name="Ait-Lounis A."/>
            <person name="Barnes A."/>
            <person name="Song Y."/>
            <person name="Eisenman D.J."/>
            <person name="Eliyahu E."/>
            <person name="Frolenkov G.I."/>
            <person name="Strome S.E."/>
            <person name="Durand B."/>
            <person name="Zaghloul N.A."/>
            <person name="Jones S.M."/>
            <person name="Reith W."/>
            <person name="Hertzano R."/>
        </authorList>
    </citation>
    <scope>NUCLEOTIDE SEQUENCE</scope>
</reference>
<dbReference type="ZFIN" id="ZDB-GENE-060901-4">
    <property type="gene designation" value="ifi27.2"/>
</dbReference>
<dbReference type="PANTHER" id="PTHR16932">
    <property type="entry name" value="INTERFERON ALPHA-INDUCIBLE PROTEIN 27"/>
    <property type="match status" value="1"/>
</dbReference>
<organism evidence="6">
    <name type="scientific">Danio rerio</name>
    <name type="common">Zebrafish</name>
    <name type="synonym">Brachydanio rerio</name>
    <dbReference type="NCBI Taxonomy" id="7955"/>
    <lineage>
        <taxon>Eukaryota</taxon>
        <taxon>Metazoa</taxon>
        <taxon>Chordata</taxon>
        <taxon>Craniata</taxon>
        <taxon>Vertebrata</taxon>
        <taxon>Euteleostomi</taxon>
        <taxon>Actinopterygii</taxon>
        <taxon>Neopterygii</taxon>
        <taxon>Teleostei</taxon>
        <taxon>Ostariophysi</taxon>
        <taxon>Cypriniformes</taxon>
        <taxon>Danionidae</taxon>
        <taxon>Danioninae</taxon>
        <taxon>Danio</taxon>
    </lineage>
</organism>
<sequence length="96" mass="8276">MGLLTAAVAVAGGAGAIAAAPVVLTAVGFTGAGIAAGSIASSMMSAAAVANGGGVAAGSVVAGLQAAGAAGIPAAAQAVIGGIGAAASTLGWFALI</sequence>
<dbReference type="InterPro" id="IPR009311">
    <property type="entry name" value="IFI6/IFI27-like"/>
</dbReference>
<dbReference type="AGR" id="ZFIN:ZDB-GENE-060901-4"/>
<keyword evidence="8" id="KW-1185">Reference proteome</keyword>
<name>F6NVZ1_DANRE</name>
<reference evidence="6" key="4">
    <citation type="submission" date="2012-02" db="UniProtKB">
        <authorList>
            <consortium name="Ensembl"/>
        </authorList>
    </citation>
    <scope>IDENTIFICATION</scope>
    <source>
        <strain evidence="6">Tuebingen</strain>
    </source>
</reference>
<keyword evidence="3" id="KW-0812">Transmembrane</keyword>
<evidence type="ECO:0000313" key="7">
    <source>
        <dbReference type="Ensembl" id="ENSDARP00000147083"/>
    </source>
</evidence>
<dbReference type="EMBL" id="BX005106">
    <property type="status" value="NOT_ANNOTATED_CDS"/>
    <property type="molecule type" value="Genomic_DNA"/>
</dbReference>
<dbReference type="GO" id="GO:0097193">
    <property type="term" value="P:intrinsic apoptotic signaling pathway"/>
    <property type="evidence" value="ECO:0000318"/>
    <property type="project" value="GO_Central"/>
</dbReference>
<keyword evidence="5" id="KW-0472">Membrane</keyword>
<reference evidence="9 10" key="6">
    <citation type="journal article" date="2014" name="J. Immunol.">
        <title>Contrasted innate responses to two viruses in zebrafish: insights into the ancestral repertoire of vertebrate IFN-stimulated genes.</title>
        <authorList>
            <person name="Briolat V."/>
            <person name="Jouneau L."/>
            <person name="Carvalho R."/>
            <person name="Palha N."/>
            <person name="Langevin C."/>
            <person name="Herbomel P."/>
            <person name="Schwartz O."/>
            <person name="Spaink H.P."/>
            <person name="Levraud J.P."/>
            <person name="Boudinot P."/>
        </authorList>
    </citation>
    <scope>NUCLEOTIDE SEQUENCE</scope>
</reference>